<comment type="caution">
    <text evidence="2">The sequence shown here is derived from an EMBL/GenBank/DDBJ whole genome shotgun (WGS) entry which is preliminary data.</text>
</comment>
<organism evidence="2 3">
    <name type="scientific">Leptosia nina</name>
    <dbReference type="NCBI Taxonomy" id="320188"/>
    <lineage>
        <taxon>Eukaryota</taxon>
        <taxon>Metazoa</taxon>
        <taxon>Ecdysozoa</taxon>
        <taxon>Arthropoda</taxon>
        <taxon>Hexapoda</taxon>
        <taxon>Insecta</taxon>
        <taxon>Pterygota</taxon>
        <taxon>Neoptera</taxon>
        <taxon>Endopterygota</taxon>
        <taxon>Lepidoptera</taxon>
        <taxon>Glossata</taxon>
        <taxon>Ditrysia</taxon>
        <taxon>Papilionoidea</taxon>
        <taxon>Pieridae</taxon>
        <taxon>Pierinae</taxon>
        <taxon>Leptosia</taxon>
    </lineage>
</organism>
<dbReference type="AlphaFoldDB" id="A0AAV1IXT8"/>
<gene>
    <name evidence="2" type="ORF">LNINA_LOCUS1893</name>
</gene>
<accession>A0AAV1IXT8</accession>
<feature type="region of interest" description="Disordered" evidence="1">
    <location>
        <begin position="137"/>
        <end position="174"/>
    </location>
</feature>
<evidence type="ECO:0000256" key="1">
    <source>
        <dbReference type="SAM" id="MobiDB-lite"/>
    </source>
</evidence>
<dbReference type="EMBL" id="CAVLEF010000003">
    <property type="protein sequence ID" value="CAK1541948.1"/>
    <property type="molecule type" value="Genomic_DNA"/>
</dbReference>
<evidence type="ECO:0000313" key="2">
    <source>
        <dbReference type="EMBL" id="CAK1541948.1"/>
    </source>
</evidence>
<keyword evidence="3" id="KW-1185">Reference proteome</keyword>
<feature type="compositionally biased region" description="Pro residues" evidence="1">
    <location>
        <begin position="153"/>
        <end position="166"/>
    </location>
</feature>
<name>A0AAV1IXT8_9NEOP</name>
<protein>
    <submittedName>
        <fullName evidence="2">Uncharacterized protein</fullName>
    </submittedName>
</protein>
<proteinExistence type="predicted"/>
<evidence type="ECO:0000313" key="3">
    <source>
        <dbReference type="Proteomes" id="UP001497472"/>
    </source>
</evidence>
<sequence>MDATDCGIGGSVSTKTTTCYKRGHGAGRRNEAPSTRPQAPSRRRPREAESGWRALRSRCDNAPATLATENRTKEEGGNCDCFRTERRERSYKVTVLPKLQYCRVVSRECCGADGAAYTSDAVERHLCSLRVPCDRERRTRAPPAAEPATAPAPAQPAPPPQPPPGPFIYNTTHRPDLTTRRSVRLRGFYASVRWHPTEILLPTYEEFPSSMVSDMK</sequence>
<dbReference type="Proteomes" id="UP001497472">
    <property type="component" value="Unassembled WGS sequence"/>
</dbReference>
<reference evidence="2 3" key="1">
    <citation type="submission" date="2023-11" db="EMBL/GenBank/DDBJ databases">
        <authorList>
            <person name="Okamura Y."/>
        </authorList>
    </citation>
    <scope>NUCLEOTIDE SEQUENCE [LARGE SCALE GENOMIC DNA]</scope>
</reference>
<feature type="region of interest" description="Disordered" evidence="1">
    <location>
        <begin position="1"/>
        <end position="51"/>
    </location>
</feature>
<feature type="compositionally biased region" description="Low complexity" evidence="1">
    <location>
        <begin position="141"/>
        <end position="152"/>
    </location>
</feature>